<evidence type="ECO:0000256" key="3">
    <source>
        <dbReference type="ARBA" id="ARBA00023157"/>
    </source>
</evidence>
<dbReference type="Proteomes" id="UP000708208">
    <property type="component" value="Unassembled WGS sequence"/>
</dbReference>
<evidence type="ECO:0000313" key="6">
    <source>
        <dbReference type="EMBL" id="CAG7832981.1"/>
    </source>
</evidence>
<keyword evidence="3" id="KW-1015">Disulfide bond</keyword>
<dbReference type="GO" id="GO:0006508">
    <property type="term" value="P:proteolysis"/>
    <property type="evidence" value="ECO:0007669"/>
    <property type="project" value="InterPro"/>
</dbReference>
<comment type="caution">
    <text evidence="5">Lacks conserved residue(s) required for the propagation of feature annotation.</text>
</comment>
<reference evidence="6" key="1">
    <citation type="submission" date="2021-06" db="EMBL/GenBank/DDBJ databases">
        <authorList>
            <person name="Hodson N. C."/>
            <person name="Mongue J. A."/>
            <person name="Jaron S. K."/>
        </authorList>
    </citation>
    <scope>NUCLEOTIDE SEQUENCE</scope>
</reference>
<dbReference type="PANTHER" id="PTHR10514:SF27">
    <property type="entry name" value="ANGIOTENSIN-CONVERTING ENZYME"/>
    <property type="match status" value="1"/>
</dbReference>
<evidence type="ECO:0000256" key="4">
    <source>
        <dbReference type="ARBA" id="ARBA00023180"/>
    </source>
</evidence>
<keyword evidence="2" id="KW-0732">Signal</keyword>
<dbReference type="AlphaFoldDB" id="A0A8J2Q497"/>
<feature type="non-terminal residue" evidence="6">
    <location>
        <position position="1"/>
    </location>
</feature>
<evidence type="ECO:0000256" key="2">
    <source>
        <dbReference type="ARBA" id="ARBA00022729"/>
    </source>
</evidence>
<keyword evidence="7" id="KW-1185">Reference proteome</keyword>
<dbReference type="GO" id="GO:0008237">
    <property type="term" value="F:metallopeptidase activity"/>
    <property type="evidence" value="ECO:0007669"/>
    <property type="project" value="InterPro"/>
</dbReference>
<gene>
    <name evidence="6" type="ORF">AFUS01_LOCUS42634</name>
</gene>
<comment type="similarity">
    <text evidence="1 5">Belongs to the peptidase M2 family.</text>
</comment>
<evidence type="ECO:0000313" key="7">
    <source>
        <dbReference type="Proteomes" id="UP000708208"/>
    </source>
</evidence>
<sequence length="64" mass="7083">MCIAAGEYDPKDVNSKPLYQCDFDNNKDAGKLFGDMMQLGFSEPWPVALEKITGNPRMTIGSLI</sequence>
<proteinExistence type="inferred from homology"/>
<keyword evidence="4" id="KW-0325">Glycoprotein</keyword>
<comment type="caution">
    <text evidence="6">The sequence shown here is derived from an EMBL/GenBank/DDBJ whole genome shotgun (WGS) entry which is preliminary data.</text>
</comment>
<dbReference type="PANTHER" id="PTHR10514">
    <property type="entry name" value="ANGIOTENSIN-CONVERTING ENZYME"/>
    <property type="match status" value="1"/>
</dbReference>
<evidence type="ECO:0000256" key="5">
    <source>
        <dbReference type="PROSITE-ProRule" id="PRU01355"/>
    </source>
</evidence>
<evidence type="ECO:0000256" key="1">
    <source>
        <dbReference type="ARBA" id="ARBA00008139"/>
    </source>
</evidence>
<protein>
    <submittedName>
        <fullName evidence="6">Uncharacterized protein</fullName>
    </submittedName>
</protein>
<dbReference type="PROSITE" id="PS52011">
    <property type="entry name" value="PEPTIDASE_M2"/>
    <property type="match status" value="1"/>
</dbReference>
<organism evidence="6 7">
    <name type="scientific">Allacma fusca</name>
    <dbReference type="NCBI Taxonomy" id="39272"/>
    <lineage>
        <taxon>Eukaryota</taxon>
        <taxon>Metazoa</taxon>
        <taxon>Ecdysozoa</taxon>
        <taxon>Arthropoda</taxon>
        <taxon>Hexapoda</taxon>
        <taxon>Collembola</taxon>
        <taxon>Symphypleona</taxon>
        <taxon>Sminthuridae</taxon>
        <taxon>Allacma</taxon>
    </lineage>
</organism>
<dbReference type="GO" id="GO:0005886">
    <property type="term" value="C:plasma membrane"/>
    <property type="evidence" value="ECO:0007669"/>
    <property type="project" value="TreeGrafter"/>
</dbReference>
<accession>A0A8J2Q497</accession>
<dbReference type="Pfam" id="PF01401">
    <property type="entry name" value="Peptidase_M2"/>
    <property type="match status" value="1"/>
</dbReference>
<name>A0A8J2Q497_9HEXA</name>
<dbReference type="OrthoDB" id="8182625at2759"/>
<dbReference type="GO" id="GO:0008241">
    <property type="term" value="F:peptidyl-dipeptidase activity"/>
    <property type="evidence" value="ECO:0007669"/>
    <property type="project" value="InterPro"/>
</dbReference>
<dbReference type="InterPro" id="IPR001548">
    <property type="entry name" value="Peptidase_M2"/>
</dbReference>
<dbReference type="EMBL" id="CAJVCH010567886">
    <property type="protein sequence ID" value="CAG7832981.1"/>
    <property type="molecule type" value="Genomic_DNA"/>
</dbReference>